<accession>A0ABZ0KYD3</accession>
<proteinExistence type="predicted"/>
<dbReference type="RefSeq" id="WP_323693012.1">
    <property type="nucleotide sequence ID" value="NZ_CP116341.1"/>
</dbReference>
<keyword evidence="3" id="KW-1185">Reference proteome</keyword>
<dbReference type="InterPro" id="IPR008308">
    <property type="entry name" value="YpbB-like"/>
</dbReference>
<dbReference type="InterPro" id="IPR029491">
    <property type="entry name" value="Helicase_HTH"/>
</dbReference>
<protein>
    <submittedName>
        <fullName evidence="2">Helix-turn-helix domain-containing protein</fullName>
    </submittedName>
</protein>
<dbReference type="PIRSF" id="PIRSF021350">
    <property type="entry name" value="UCP021350"/>
    <property type="match status" value="1"/>
</dbReference>
<reference evidence="2 3" key="1">
    <citation type="submission" date="2023-01" db="EMBL/GenBank/DDBJ databases">
        <title>Sporosarcina sp. nov., isolated from Korean tranditional fermented seafood 'Jeotgal'.</title>
        <authorList>
            <person name="Yang A.-I."/>
        </authorList>
    </citation>
    <scope>NUCLEOTIDE SEQUENCE [LARGE SCALE GENOMIC DNA]</scope>
    <source>
        <strain evidence="2 3">B2O-1</strain>
    </source>
</reference>
<evidence type="ECO:0000259" key="1">
    <source>
        <dbReference type="Pfam" id="PF14493"/>
    </source>
</evidence>
<gene>
    <name evidence="2" type="ORF">PGH26_05550</name>
</gene>
<feature type="domain" description="Helicase Helix-turn-helix" evidence="1">
    <location>
        <begin position="253"/>
        <end position="340"/>
    </location>
</feature>
<sequence length="348" mass="39997">MKLSSIILKIAEKMDGQRSLNASLHVLRGKRSGQTLQDVDYFSVKPYFSILPKLSESTFTEAITSLQRSELINETEGLVTVTEKGRQLAKELREYHFDGWQYRGREEIFFLRLVLLVQTLSQLRNSQNSFYPITNDRKIQQFVKKVLRSLQDTRQNSARSFAEELILAVEMTGISDLQASLLTHRLTGAEATGWTWEQLEECTREDADSLQLEFLEAIHRLITVSECEKAEETLPILNQLAGGIRIESPLTDSTAITKRLFDQGLPMEEIALIRRLKVNTIEDHITEIATNDDNFPILRFVDQADIEAVQQEIKKNDVKRLRVLKEKFPHLSYFQLRLILSTTKGELV</sequence>
<evidence type="ECO:0000313" key="3">
    <source>
        <dbReference type="Proteomes" id="UP001303532"/>
    </source>
</evidence>
<dbReference type="Proteomes" id="UP001303532">
    <property type="component" value="Chromosome"/>
</dbReference>
<name>A0ABZ0KYD3_9BACL</name>
<organism evidence="2 3">
    <name type="scientific">Sporosarcina jeotgali</name>
    <dbReference type="NCBI Taxonomy" id="3020056"/>
    <lineage>
        <taxon>Bacteria</taxon>
        <taxon>Bacillati</taxon>
        <taxon>Bacillota</taxon>
        <taxon>Bacilli</taxon>
        <taxon>Bacillales</taxon>
        <taxon>Caryophanaceae</taxon>
        <taxon>Sporosarcina</taxon>
    </lineage>
</organism>
<dbReference type="EMBL" id="CP116341">
    <property type="protein sequence ID" value="WOV85401.1"/>
    <property type="molecule type" value="Genomic_DNA"/>
</dbReference>
<dbReference type="Pfam" id="PF14493">
    <property type="entry name" value="HTH_40"/>
    <property type="match status" value="1"/>
</dbReference>
<evidence type="ECO:0000313" key="2">
    <source>
        <dbReference type="EMBL" id="WOV85401.1"/>
    </source>
</evidence>